<reference evidence="1" key="1">
    <citation type="journal article" date="2014" name="Front. Microbiol.">
        <title>High frequency of phylogenetically diverse reductive dehalogenase-homologous genes in deep subseafloor sedimentary metagenomes.</title>
        <authorList>
            <person name="Kawai M."/>
            <person name="Futagami T."/>
            <person name="Toyoda A."/>
            <person name="Takaki Y."/>
            <person name="Nishi S."/>
            <person name="Hori S."/>
            <person name="Arai W."/>
            <person name="Tsubouchi T."/>
            <person name="Morono Y."/>
            <person name="Uchiyama I."/>
            <person name="Ito T."/>
            <person name="Fujiyama A."/>
            <person name="Inagaki F."/>
            <person name="Takami H."/>
        </authorList>
    </citation>
    <scope>NUCLEOTIDE SEQUENCE</scope>
    <source>
        <strain evidence="1">Expedition CK06-06</strain>
    </source>
</reference>
<name>X1LCX0_9ZZZZ</name>
<sequence>KYKPGSKQWENYEKRYGKRPRVTRTLLFLDLMNYFDTTLKEVGKSVGCHKMSINFKDCSMQELLDYCKNDVFIMVEAWKKWITFIYENDLGVWGKTLPSQAFNCYRHRFMPHKILIHTNEKATALERAGYFG</sequence>
<feature type="non-terminal residue" evidence="1">
    <location>
        <position position="1"/>
    </location>
</feature>
<comment type="caution">
    <text evidence="1">The sequence shown here is derived from an EMBL/GenBank/DDBJ whole genome shotgun (WGS) entry which is preliminary data.</text>
</comment>
<feature type="non-terminal residue" evidence="1">
    <location>
        <position position="132"/>
    </location>
</feature>
<organism evidence="1">
    <name type="scientific">marine sediment metagenome</name>
    <dbReference type="NCBI Taxonomy" id="412755"/>
    <lineage>
        <taxon>unclassified sequences</taxon>
        <taxon>metagenomes</taxon>
        <taxon>ecological metagenomes</taxon>
    </lineage>
</organism>
<accession>X1LCX0</accession>
<dbReference type="AlphaFoldDB" id="X1LCX0"/>
<protein>
    <submittedName>
        <fullName evidence="1">Uncharacterized protein</fullName>
    </submittedName>
</protein>
<evidence type="ECO:0000313" key="1">
    <source>
        <dbReference type="EMBL" id="GAI00285.1"/>
    </source>
</evidence>
<dbReference type="EMBL" id="BARU01046217">
    <property type="protein sequence ID" value="GAI00285.1"/>
    <property type="molecule type" value="Genomic_DNA"/>
</dbReference>
<proteinExistence type="predicted"/>
<gene>
    <name evidence="1" type="ORF">S03H2_69811</name>
</gene>